<keyword evidence="6" id="KW-1185">Reference proteome</keyword>
<name>A0A1G9SVI4_9SPHI</name>
<feature type="signal peptide" evidence="3">
    <location>
        <begin position="1"/>
        <end position="27"/>
    </location>
</feature>
<evidence type="ECO:0000256" key="3">
    <source>
        <dbReference type="SAM" id="SignalP"/>
    </source>
</evidence>
<accession>A0A1G9SVI4</accession>
<evidence type="ECO:0000256" key="2">
    <source>
        <dbReference type="ARBA" id="ARBA00022898"/>
    </source>
</evidence>
<evidence type="ECO:0000259" key="4">
    <source>
        <dbReference type="Pfam" id="PF00266"/>
    </source>
</evidence>
<dbReference type="EMBL" id="FNHH01000011">
    <property type="protein sequence ID" value="SDM39440.1"/>
    <property type="molecule type" value="Genomic_DNA"/>
</dbReference>
<dbReference type="Pfam" id="PF00266">
    <property type="entry name" value="Aminotran_5"/>
    <property type="match status" value="1"/>
</dbReference>
<organism evidence="5 6">
    <name type="scientific">Daejeonella rubra</name>
    <dbReference type="NCBI Taxonomy" id="990371"/>
    <lineage>
        <taxon>Bacteria</taxon>
        <taxon>Pseudomonadati</taxon>
        <taxon>Bacteroidota</taxon>
        <taxon>Sphingobacteriia</taxon>
        <taxon>Sphingobacteriales</taxon>
        <taxon>Sphingobacteriaceae</taxon>
        <taxon>Daejeonella</taxon>
    </lineage>
</organism>
<protein>
    <submittedName>
        <fullName evidence="5">Seryl-tRNA(Sec) selenium transferase</fullName>
    </submittedName>
</protein>
<dbReference type="InterPro" id="IPR015424">
    <property type="entry name" value="PyrdxlP-dep_Trfase"/>
</dbReference>
<sequence>MKRRNVLKTLSLLPLAGSAIPLNSIFASPVAGSHKPPFNPMGPVEVTLESFLDKNNIYRTHGIEPIINCRGIFTIIGGSLKRPQTKAAMEAASHNFAQMDEVADGIGQSLANLTGAEWGVVSSGCAAGLKLVTAAVVSGGDPEKLVRIPNLEGLEKTEVIVPITSRNAYDHSIRNIGVTIINVSTLEELKNAINPKTALIYMVNGDRSWTGAPMSLENISEIAKAKNVPVLFDAANEVLTFPPVHLKRGASIVAYSGGKAICGPQSCGLILGQKDILMAAWQASSPHHGPCRDNKVDRDEMFGMVAAVKAWKEMDHEAIHKQWYSYLDHIIKKVSGIKSVQTMVHVPSTLSGLSNVSPEVVITWDPDVLNITGAEMADELAKNKPRIAVASGGGRGKDPNINGIAVTTIGMQAGEEKIAANRIFEVLTAKRNPKSKELKAPAANISGTWDLDVKFYNSQGKHKLFIEQDGNWIKGTHQGGFAVNDMAGSIEGDMVKLQSSVRLIGDSIIYTFTGTVSGDKLIGEIFMGEYRSAKFTATKNNRPASKKPIFVPSGAPLAS</sequence>
<dbReference type="RefSeq" id="WP_090704264.1">
    <property type="nucleotide sequence ID" value="NZ_FNHH01000011.1"/>
</dbReference>
<dbReference type="Proteomes" id="UP000199226">
    <property type="component" value="Unassembled WGS sequence"/>
</dbReference>
<evidence type="ECO:0000256" key="1">
    <source>
        <dbReference type="ARBA" id="ARBA00001933"/>
    </source>
</evidence>
<dbReference type="InterPro" id="IPR000192">
    <property type="entry name" value="Aminotrans_V_dom"/>
</dbReference>
<comment type="cofactor">
    <cofactor evidence="1">
        <name>pyridoxal 5'-phosphate</name>
        <dbReference type="ChEBI" id="CHEBI:597326"/>
    </cofactor>
</comment>
<evidence type="ECO:0000313" key="6">
    <source>
        <dbReference type="Proteomes" id="UP000199226"/>
    </source>
</evidence>
<keyword evidence="2" id="KW-0663">Pyridoxal phosphate</keyword>
<dbReference type="InterPro" id="IPR015421">
    <property type="entry name" value="PyrdxlP-dep_Trfase_major"/>
</dbReference>
<gene>
    <name evidence="5" type="ORF">SAMN05421813_11145</name>
</gene>
<dbReference type="GO" id="GO:0004125">
    <property type="term" value="F:L-seryl-tRNA(Sec) selenium transferase activity"/>
    <property type="evidence" value="ECO:0007669"/>
    <property type="project" value="TreeGrafter"/>
</dbReference>
<keyword evidence="3" id="KW-0732">Signal</keyword>
<dbReference type="SUPFAM" id="SSF53383">
    <property type="entry name" value="PLP-dependent transferases"/>
    <property type="match status" value="1"/>
</dbReference>
<dbReference type="Gene3D" id="3.40.640.10">
    <property type="entry name" value="Type I PLP-dependent aspartate aminotransferase-like (Major domain)"/>
    <property type="match status" value="1"/>
</dbReference>
<proteinExistence type="predicted"/>
<dbReference type="AlphaFoldDB" id="A0A1G9SVI4"/>
<reference evidence="6" key="1">
    <citation type="submission" date="2016-10" db="EMBL/GenBank/DDBJ databases">
        <authorList>
            <person name="Varghese N."/>
            <person name="Submissions S."/>
        </authorList>
    </citation>
    <scope>NUCLEOTIDE SEQUENCE [LARGE SCALE GENOMIC DNA]</scope>
    <source>
        <strain evidence="6">DSM 24536</strain>
    </source>
</reference>
<dbReference type="PANTHER" id="PTHR32328:SF0">
    <property type="entry name" value="L-SERYL-TRNA(SEC) SELENIUM TRANSFERASE"/>
    <property type="match status" value="1"/>
</dbReference>
<feature type="domain" description="Aminotransferase class V" evidence="4">
    <location>
        <begin position="109"/>
        <end position="285"/>
    </location>
</feature>
<feature type="chain" id="PRO_5011518346" evidence="3">
    <location>
        <begin position="28"/>
        <end position="559"/>
    </location>
</feature>
<dbReference type="PANTHER" id="PTHR32328">
    <property type="entry name" value="L-SERYL-TRNA(SEC) SELENIUM TRANSFERASE"/>
    <property type="match status" value="1"/>
</dbReference>
<dbReference type="STRING" id="990371.SAMN05421813_11145"/>
<evidence type="ECO:0000313" key="5">
    <source>
        <dbReference type="EMBL" id="SDM39440.1"/>
    </source>
</evidence>
<dbReference type="OrthoDB" id="9787096at2"/>
<keyword evidence="5" id="KW-0808">Transferase</keyword>